<dbReference type="InterPro" id="IPR050902">
    <property type="entry name" value="ABC_Transporter_SBP"/>
</dbReference>
<dbReference type="SUPFAM" id="SSF53807">
    <property type="entry name" value="Helical backbone' metal receptor"/>
    <property type="match status" value="1"/>
</dbReference>
<name>K2M8S1_9HYPH</name>
<accession>K2M8S1</accession>
<dbReference type="STRING" id="391937.NA2_12853"/>
<comment type="caution">
    <text evidence="2">The sequence shown here is derived from an EMBL/GenBank/DDBJ whole genome shotgun (WGS) entry which is preliminary data.</text>
</comment>
<dbReference type="OrthoDB" id="9775594at2"/>
<dbReference type="PANTHER" id="PTHR30535:SF34">
    <property type="entry name" value="MOLYBDATE-BINDING PROTEIN MOLA"/>
    <property type="match status" value="1"/>
</dbReference>
<reference evidence="2 3" key="1">
    <citation type="journal article" date="2012" name="J. Bacteriol.">
        <title>Genome Sequence of Nitratireductor pacificus Type Strain pht-3B.</title>
        <authorList>
            <person name="Lai Q."/>
            <person name="Li G."/>
            <person name="Shao Z."/>
        </authorList>
    </citation>
    <scope>NUCLEOTIDE SEQUENCE [LARGE SCALE GENOMIC DNA]</scope>
    <source>
        <strain evidence="3">pht-3B</strain>
    </source>
</reference>
<evidence type="ECO:0000313" key="2">
    <source>
        <dbReference type="EMBL" id="EKF18536.1"/>
    </source>
</evidence>
<dbReference type="PROSITE" id="PS51257">
    <property type="entry name" value="PROKAR_LIPOPROTEIN"/>
    <property type="match status" value="1"/>
</dbReference>
<dbReference type="GO" id="GO:0071281">
    <property type="term" value="P:cellular response to iron ion"/>
    <property type="evidence" value="ECO:0007669"/>
    <property type="project" value="TreeGrafter"/>
</dbReference>
<sequence>MTEIWTRRNLLATASAAVATFGLLGCKDGDGSASPVTGDKAVSFLDLDGRTIKLPRPAERIVTLGPPYAAMALAVYGSPERLVGIHPRAQDMFARSFVRELFPEVMDIPTNIAVGGDFTPNVEGIARLHPDIVVQWAEMGDALIAPLENAGITVARYRSIGGAEATLSAMMTMFGEMIGDTGRAERLNAQRGETSRRLAEMVRTLPTGPRQRVLLMTRTGEAMYASGGGSEGLYSYYIYRAGGINVAEALPDYSPVSREQVAALEPDVILLFGGEGETPGTILDDPVLQSTRAAATRRVYVLPTGSHYWGAIGPDDALTQTWLAELLYPDRLERTLRNEMRETYRAMFDREFSDERIDRILLQETNGVSADYDRFLA</sequence>
<keyword evidence="3" id="KW-1185">Reference proteome</keyword>
<dbReference type="RefSeq" id="WP_008597395.1">
    <property type="nucleotide sequence ID" value="NZ_AMRM01000013.1"/>
</dbReference>
<dbReference type="AlphaFoldDB" id="K2M8S1"/>
<proteinExistence type="predicted"/>
<dbReference type="Gene3D" id="3.40.50.1980">
    <property type="entry name" value="Nitrogenase molybdenum iron protein domain"/>
    <property type="match status" value="2"/>
</dbReference>
<dbReference type="PROSITE" id="PS50983">
    <property type="entry name" value="FE_B12_PBP"/>
    <property type="match status" value="1"/>
</dbReference>
<organism evidence="2 3">
    <name type="scientific">Nitratireductor pacificus pht-3B</name>
    <dbReference type="NCBI Taxonomy" id="391937"/>
    <lineage>
        <taxon>Bacteria</taxon>
        <taxon>Pseudomonadati</taxon>
        <taxon>Pseudomonadota</taxon>
        <taxon>Alphaproteobacteria</taxon>
        <taxon>Hyphomicrobiales</taxon>
        <taxon>Phyllobacteriaceae</taxon>
        <taxon>Nitratireductor</taxon>
    </lineage>
</organism>
<dbReference type="PANTHER" id="PTHR30535">
    <property type="entry name" value="VITAMIN B12-BINDING PROTEIN"/>
    <property type="match status" value="1"/>
</dbReference>
<evidence type="ECO:0000259" key="1">
    <source>
        <dbReference type="PROSITE" id="PS50983"/>
    </source>
</evidence>
<protein>
    <submittedName>
        <fullName evidence="2">Periplasmic binding protein</fullName>
    </submittedName>
</protein>
<dbReference type="InterPro" id="IPR002491">
    <property type="entry name" value="ABC_transptr_periplasmic_BD"/>
</dbReference>
<gene>
    <name evidence="2" type="ORF">NA2_12853</name>
</gene>
<feature type="domain" description="Fe/B12 periplasmic-binding" evidence="1">
    <location>
        <begin position="60"/>
        <end position="331"/>
    </location>
</feature>
<dbReference type="Pfam" id="PF01497">
    <property type="entry name" value="Peripla_BP_2"/>
    <property type="match status" value="1"/>
</dbReference>
<dbReference type="eggNOG" id="COG0614">
    <property type="taxonomic scope" value="Bacteria"/>
</dbReference>
<dbReference type="PATRIC" id="fig|391937.3.peg.2641"/>
<dbReference type="EMBL" id="AMRM01000013">
    <property type="protein sequence ID" value="EKF18536.1"/>
    <property type="molecule type" value="Genomic_DNA"/>
</dbReference>
<evidence type="ECO:0000313" key="3">
    <source>
        <dbReference type="Proteomes" id="UP000006786"/>
    </source>
</evidence>
<dbReference type="Proteomes" id="UP000006786">
    <property type="component" value="Unassembled WGS sequence"/>
</dbReference>